<proteinExistence type="predicted"/>
<dbReference type="AlphaFoldDB" id="A0A7X0JLV8"/>
<keyword evidence="2" id="KW-1185">Reference proteome</keyword>
<dbReference type="EMBL" id="JACHBU010000006">
    <property type="protein sequence ID" value="MBB6510013.1"/>
    <property type="molecule type" value="Genomic_DNA"/>
</dbReference>
<dbReference type="Pfam" id="PF04957">
    <property type="entry name" value="RMF"/>
    <property type="match status" value="1"/>
</dbReference>
<name>A0A7X0JLV8_9HYPH</name>
<comment type="caution">
    <text evidence="1">The sequence shown here is derived from an EMBL/GenBank/DDBJ whole genome shotgun (WGS) entry which is preliminary data.</text>
</comment>
<dbReference type="Proteomes" id="UP000585437">
    <property type="component" value="Unassembled WGS sequence"/>
</dbReference>
<dbReference type="NCBIfam" id="NF041886">
    <property type="entry name" value="Rmf_CrpP_fam"/>
    <property type="match status" value="1"/>
</dbReference>
<organism evidence="1 2">
    <name type="scientific">Rhizobium soli</name>
    <dbReference type="NCBI Taxonomy" id="424798"/>
    <lineage>
        <taxon>Bacteria</taxon>
        <taxon>Pseudomonadati</taxon>
        <taxon>Pseudomonadota</taxon>
        <taxon>Alphaproteobacteria</taxon>
        <taxon>Hyphomicrobiales</taxon>
        <taxon>Rhizobiaceae</taxon>
        <taxon>Rhizobium/Agrobacterium group</taxon>
        <taxon>Rhizobium</taxon>
    </lineage>
</organism>
<dbReference type="InterPro" id="IPR007040">
    <property type="entry name" value="Ribosome_modulation_factor"/>
</dbReference>
<protein>
    <submittedName>
        <fullName evidence="1">Ribosome modulation factor</fullName>
    </submittedName>
</protein>
<dbReference type="RefSeq" id="WP_092664492.1">
    <property type="nucleotide sequence ID" value="NZ_JACHBU010000006.1"/>
</dbReference>
<evidence type="ECO:0000313" key="1">
    <source>
        <dbReference type="EMBL" id="MBB6510013.1"/>
    </source>
</evidence>
<gene>
    <name evidence="1" type="ORF">F4695_003397</name>
</gene>
<reference evidence="1 2" key="1">
    <citation type="submission" date="2020-08" db="EMBL/GenBank/DDBJ databases">
        <title>The Agave Microbiome: Exploring the role of microbial communities in plant adaptations to desert environments.</title>
        <authorList>
            <person name="Partida-Martinez L.P."/>
        </authorList>
    </citation>
    <scope>NUCLEOTIDE SEQUENCE [LARGE SCALE GENOMIC DNA]</scope>
    <source>
        <strain evidence="1 2">AS3.12</strain>
    </source>
</reference>
<accession>A0A7X0JLV8</accession>
<evidence type="ECO:0000313" key="2">
    <source>
        <dbReference type="Proteomes" id="UP000585437"/>
    </source>
</evidence>
<sequence>MTYELRAVRGDQIIRESFATAQDAVSSIDALRGQGVRVEVAIDSTAVQPDTLTDSERLIILKEGRRSAASGNTLDTCPYTDDLDRRALWLEGYQDPS</sequence>